<evidence type="ECO:0000313" key="4">
    <source>
        <dbReference type="Proteomes" id="UP000076078"/>
    </source>
</evidence>
<reference evidence="3 4" key="1">
    <citation type="submission" date="2015-12" db="EMBL/GenBank/DDBJ databases">
        <title>Dictyostelia acquired genes for synthesis and detection of signals that induce cell-type specialization by lateral gene transfer from prokaryotes.</title>
        <authorList>
            <person name="Gloeckner G."/>
            <person name="Schaap P."/>
        </authorList>
    </citation>
    <scope>NUCLEOTIDE SEQUENCE [LARGE SCALE GENOMIC DNA]</scope>
    <source>
        <strain evidence="3 4">TK</strain>
    </source>
</reference>
<feature type="domain" description="Rab-GAP TBC" evidence="2">
    <location>
        <begin position="81"/>
        <end position="267"/>
    </location>
</feature>
<dbReference type="STRING" id="361077.A0A151ZA67"/>
<dbReference type="Gene3D" id="1.10.10.750">
    <property type="entry name" value="Ypt/Rab-GAP domain of gyp1p, domain 1"/>
    <property type="match status" value="1"/>
</dbReference>
<dbReference type="GO" id="GO:0031267">
    <property type="term" value="F:small GTPase binding"/>
    <property type="evidence" value="ECO:0007669"/>
    <property type="project" value="TreeGrafter"/>
</dbReference>
<dbReference type="OrthoDB" id="20092at2759"/>
<feature type="compositionally biased region" description="Polar residues" evidence="1">
    <location>
        <begin position="480"/>
        <end position="491"/>
    </location>
</feature>
<dbReference type="SMART" id="SM00164">
    <property type="entry name" value="TBC"/>
    <property type="match status" value="1"/>
</dbReference>
<dbReference type="InterPro" id="IPR035969">
    <property type="entry name" value="Rab-GAP_TBC_sf"/>
</dbReference>
<feature type="region of interest" description="Disordered" evidence="1">
    <location>
        <begin position="398"/>
        <end position="418"/>
    </location>
</feature>
<dbReference type="AlphaFoldDB" id="A0A151ZA67"/>
<dbReference type="GO" id="GO:0005096">
    <property type="term" value="F:GTPase activator activity"/>
    <property type="evidence" value="ECO:0007669"/>
    <property type="project" value="TreeGrafter"/>
</dbReference>
<gene>
    <name evidence="3" type="ORF">DLAC_07710</name>
</gene>
<feature type="compositionally biased region" description="Basic and acidic residues" evidence="1">
    <location>
        <begin position="398"/>
        <end position="410"/>
    </location>
</feature>
<dbReference type="FunFam" id="1.10.8.270:FF:000016">
    <property type="entry name" value="TBC1 domain family member 2A"/>
    <property type="match status" value="1"/>
</dbReference>
<keyword evidence="4" id="KW-1185">Reference proteome</keyword>
<dbReference type="Proteomes" id="UP000076078">
    <property type="component" value="Unassembled WGS sequence"/>
</dbReference>
<feature type="region of interest" description="Disordered" evidence="1">
    <location>
        <begin position="479"/>
        <end position="518"/>
    </location>
</feature>
<dbReference type="PANTHER" id="PTHR47219:SF9">
    <property type="entry name" value="GTPASE ACTIVATING PROTEIN AND CENTROSOME-ASSOCIATED, ISOFORM B"/>
    <property type="match status" value="1"/>
</dbReference>
<accession>A0A151ZA67</accession>
<evidence type="ECO:0000313" key="3">
    <source>
        <dbReference type="EMBL" id="KYQ90841.1"/>
    </source>
</evidence>
<dbReference type="PANTHER" id="PTHR47219">
    <property type="entry name" value="RAB GTPASE-ACTIVATING PROTEIN 1-LIKE"/>
    <property type="match status" value="1"/>
</dbReference>
<dbReference type="InterPro" id="IPR000195">
    <property type="entry name" value="Rab-GAP-TBC_dom"/>
</dbReference>
<sequence>MDIDDEFEEIESPAKKFAKLDQHGFVIPANELATYKAPPPETPKQAGKRISREQKWVTVIQNYQDLSINYPERIVNLCSKGIPQKYRSLVWRKMLNINYYKSQYPENYFNELCSKPSNEHTEQIELDIPRTYPNHKRFFTKKGKNDLLNVLQSYSYHNAKVGYCQGMSYIVGVFLIYCSPEETFWLLVSLLERETMGYYMSGMPQLISDSILFQKLLDIENQQLSNHLKSNGMDPLLYVTPWWMCFFTTFVDWGAIMRFWDLIIFEGVNALFRISLIILRNSSEILLKKKGADGLLPYLLRPPLDDIGGVNSILKSSIELPINQMIQRAKELQKIELEQQLLLKQQKEQQLLQQQQLQQKAPTLSRSSSNVTNNSEPSVFDKFIKVFTNEDEIEATVEKDSIGKTKDQHHSNNTHQQPQPVILKTPVKESNGLFSNKLKEISNRIKSKLIPSANKYQPCNVILEQKKSRKSVARRPSIIPKNNATSNSTNIGKKPRASISRKSISGRKSIGKPRRSIRPSITPKISMQTDPLPITTTITTTTNNINIIESYKMESEFKIKSPIKPTLINNNNIISQQSLIYSNTTSYLSSPMSPSSFKHIKPPPSISNSTSTSSSNLFNSSIGNLKSPYFMSNNFSINSNSPLKKNNNIMNNQFLSPMKTTPTKPTISKSIEFIKEVMMTPPKNSIMSSITNHQMLNNNPFDKIKWNWVQATDENDLKNQVSFNSPQQIFSPSLDEKQFLKEFSTPLKERKLTNTSTPITIKGGNQYKRVENSESKRSSTRFQTPLANHGQENRFNNETFDKTPIKFPSLTTDLNTSADNDFTMEIDSPDHSQILEMVNVSHQQYLTKKQTKKWDLRV</sequence>
<dbReference type="EMBL" id="LODT01000035">
    <property type="protein sequence ID" value="KYQ90841.1"/>
    <property type="molecule type" value="Genomic_DNA"/>
</dbReference>
<dbReference type="PROSITE" id="PS50086">
    <property type="entry name" value="TBC_RABGAP"/>
    <property type="match status" value="1"/>
</dbReference>
<dbReference type="InParanoid" id="A0A151ZA67"/>
<proteinExistence type="predicted"/>
<dbReference type="InterPro" id="IPR050302">
    <property type="entry name" value="Rab_GAP_TBC_domain"/>
</dbReference>
<dbReference type="OMA" id="HTEQIEL"/>
<feature type="compositionally biased region" description="Low complexity" evidence="1">
    <location>
        <begin position="498"/>
        <end position="508"/>
    </location>
</feature>
<dbReference type="FunCoup" id="A0A151ZA67">
    <property type="interactions" value="425"/>
</dbReference>
<organism evidence="3 4">
    <name type="scientific">Tieghemostelium lacteum</name>
    <name type="common">Slime mold</name>
    <name type="synonym">Dictyostelium lacteum</name>
    <dbReference type="NCBI Taxonomy" id="361077"/>
    <lineage>
        <taxon>Eukaryota</taxon>
        <taxon>Amoebozoa</taxon>
        <taxon>Evosea</taxon>
        <taxon>Eumycetozoa</taxon>
        <taxon>Dictyostelia</taxon>
        <taxon>Dictyosteliales</taxon>
        <taxon>Raperosteliaceae</taxon>
        <taxon>Tieghemostelium</taxon>
    </lineage>
</organism>
<comment type="caution">
    <text evidence="3">The sequence shown here is derived from an EMBL/GenBank/DDBJ whole genome shotgun (WGS) entry which is preliminary data.</text>
</comment>
<dbReference type="Pfam" id="PF00566">
    <property type="entry name" value="RabGAP-TBC"/>
    <property type="match status" value="1"/>
</dbReference>
<evidence type="ECO:0000256" key="1">
    <source>
        <dbReference type="SAM" id="MobiDB-lite"/>
    </source>
</evidence>
<evidence type="ECO:0000259" key="2">
    <source>
        <dbReference type="PROSITE" id="PS50086"/>
    </source>
</evidence>
<name>A0A151ZA67_TIELA</name>
<dbReference type="SUPFAM" id="SSF47923">
    <property type="entry name" value="Ypt/Rab-GAP domain of gyp1p"/>
    <property type="match status" value="2"/>
</dbReference>
<protein>
    <submittedName>
        <fullName evidence="3">RabGAP/TBC domain-containing protein</fullName>
    </submittedName>
</protein>
<dbReference type="Gene3D" id="1.10.8.270">
    <property type="entry name" value="putative rabgap domain of human tbc1 domain family member 14 like domains"/>
    <property type="match status" value="1"/>
</dbReference>
<dbReference type="Gene3D" id="1.10.472.80">
    <property type="entry name" value="Ypt/Rab-GAP domain of gyp1p, domain 3"/>
    <property type="match status" value="1"/>
</dbReference>